<name>A0A3E0IRB9_9STAP</name>
<evidence type="ECO:0000313" key="2">
    <source>
        <dbReference type="Proteomes" id="UP000256562"/>
    </source>
</evidence>
<evidence type="ECO:0000313" key="1">
    <source>
        <dbReference type="EMBL" id="REH98602.1"/>
    </source>
</evidence>
<accession>A0A3E0IRB9</accession>
<feature type="non-terminal residue" evidence="1">
    <location>
        <position position="59"/>
    </location>
</feature>
<protein>
    <submittedName>
        <fullName evidence="1">Arginine utilization protein RocB</fullName>
    </submittedName>
</protein>
<sequence length="59" mass="6984">MLTKWQSKLSRETLLKQLVAHSSVTHSSGERQFPYMIQDELMTLNYYKQHPELIHLVPT</sequence>
<dbReference type="EMBL" id="QKXQ01000138">
    <property type="protein sequence ID" value="REH98602.1"/>
    <property type="molecule type" value="Genomic_DNA"/>
</dbReference>
<organism evidence="1 2">
    <name type="scientific">Staphylococcus felis</name>
    <dbReference type="NCBI Taxonomy" id="46127"/>
    <lineage>
        <taxon>Bacteria</taxon>
        <taxon>Bacillati</taxon>
        <taxon>Bacillota</taxon>
        <taxon>Bacilli</taxon>
        <taxon>Bacillales</taxon>
        <taxon>Staphylococcaceae</taxon>
        <taxon>Staphylococcus</taxon>
    </lineage>
</organism>
<dbReference type="AlphaFoldDB" id="A0A3E0IRB9"/>
<dbReference type="Proteomes" id="UP000256562">
    <property type="component" value="Unassembled WGS sequence"/>
</dbReference>
<gene>
    <name evidence="1" type="ORF">DOS83_03360</name>
</gene>
<proteinExistence type="predicted"/>
<reference evidence="1 2" key="1">
    <citation type="journal article" date="2018" name="Vet. Microbiol.">
        <title>Characterisation of Staphylococcus felis isolated from cats using whole genome sequencing.</title>
        <authorList>
            <person name="Worthing K."/>
            <person name="Pang S."/>
            <person name="Trott D.J."/>
            <person name="Abraham S."/>
            <person name="Coombs G.W."/>
            <person name="Jordan D."/>
            <person name="McIntyre L."/>
            <person name="Davies M.R."/>
            <person name="Norris J."/>
        </authorList>
    </citation>
    <scope>NUCLEOTIDE SEQUENCE [LARGE SCALE GENOMIC DNA]</scope>
    <source>
        <strain evidence="1 2">F9</strain>
    </source>
</reference>
<comment type="caution">
    <text evidence="1">The sequence shown here is derived from an EMBL/GenBank/DDBJ whole genome shotgun (WGS) entry which is preliminary data.</text>
</comment>